<keyword evidence="4 7" id="KW-1133">Transmembrane helix</keyword>
<feature type="compositionally biased region" description="Low complexity" evidence="6">
    <location>
        <begin position="220"/>
        <end position="230"/>
    </location>
</feature>
<evidence type="ECO:0000256" key="6">
    <source>
        <dbReference type="SAM" id="MobiDB-lite"/>
    </source>
</evidence>
<evidence type="ECO:0000313" key="9">
    <source>
        <dbReference type="EMBL" id="TQL98178.1"/>
    </source>
</evidence>
<keyword evidence="10" id="KW-1185">Reference proteome</keyword>
<feature type="compositionally biased region" description="Basic and acidic residues" evidence="6">
    <location>
        <begin position="1"/>
        <end position="11"/>
    </location>
</feature>
<evidence type="ECO:0000256" key="1">
    <source>
        <dbReference type="ARBA" id="ARBA00004162"/>
    </source>
</evidence>
<evidence type="ECO:0000256" key="4">
    <source>
        <dbReference type="ARBA" id="ARBA00022989"/>
    </source>
</evidence>
<dbReference type="EMBL" id="VFOZ01000001">
    <property type="protein sequence ID" value="TQL98178.1"/>
    <property type="molecule type" value="Genomic_DNA"/>
</dbReference>
<comment type="subcellular location">
    <subcellularLocation>
        <location evidence="1">Cell membrane</location>
        <topology evidence="1">Single-pass membrane protein</topology>
    </subcellularLocation>
</comment>
<dbReference type="AlphaFoldDB" id="A0A543CM44"/>
<dbReference type="PANTHER" id="PTHR33885">
    <property type="entry name" value="PHAGE SHOCK PROTEIN C"/>
    <property type="match status" value="1"/>
</dbReference>
<protein>
    <submittedName>
        <fullName evidence="9">Phage shock protein C (PspC) family protein</fullName>
    </submittedName>
</protein>
<feature type="region of interest" description="Disordered" evidence="6">
    <location>
        <begin position="220"/>
        <end position="266"/>
    </location>
</feature>
<sequence length="476" mass="49550">MVVAARTRDDGTMNEDSDPPRSSEPGPQAEAPPGPRAGAEPRRLIRSQEGRLITGVCAGLARYTRIDAIVFRVAFALLVLATGVGVLLYIAAFLLMGAPDGGPSKIERMGRRIFDGDTALALLGAVFAAGMVFGIAGNWGSGKALAVVVVFGLTLLVARSRGVDLVQVARGLPDHIKGRPLSSWTPPPAPAPGLSDGMVDLARLGRRGDTYAAGPYAAASGSTAAHTPPADTAEPSDTVPGPYGTDPYSQGPHAADAAPPPAESPWVRPHRRSYLATLTLLTAVIVGAVLYLTVDDRTAFSRYQVVIAGALAVIACGLFLGAWFGRDRKLVLVGAIMSFALASTSIAGNAAVARKTHHQIWRPVATAQAEQSHKVLVGQGVVDLTTVPLSPGESLRVNAQVTLGVLAVRVPAAARVEIDGHAYLGDITIDRQVTSGPGARVRRVLEPEGQVAGPIPTIVLHIRSKVGDMEVTRVPA</sequence>
<feature type="transmembrane region" description="Helical" evidence="7">
    <location>
        <begin position="118"/>
        <end position="137"/>
    </location>
</feature>
<dbReference type="Proteomes" id="UP000316096">
    <property type="component" value="Unassembled WGS sequence"/>
</dbReference>
<feature type="domain" description="Phage shock protein PspC N-terminal" evidence="8">
    <location>
        <begin position="42"/>
        <end position="96"/>
    </location>
</feature>
<feature type="region of interest" description="Disordered" evidence="6">
    <location>
        <begin position="1"/>
        <end position="43"/>
    </location>
</feature>
<evidence type="ECO:0000259" key="8">
    <source>
        <dbReference type="Pfam" id="PF04024"/>
    </source>
</evidence>
<comment type="caution">
    <text evidence="9">The sequence shown here is derived from an EMBL/GenBank/DDBJ whole genome shotgun (WGS) entry which is preliminary data.</text>
</comment>
<evidence type="ECO:0000256" key="2">
    <source>
        <dbReference type="ARBA" id="ARBA00022475"/>
    </source>
</evidence>
<dbReference type="InterPro" id="IPR052027">
    <property type="entry name" value="PspC"/>
</dbReference>
<feature type="transmembrane region" description="Helical" evidence="7">
    <location>
        <begin position="330"/>
        <end position="352"/>
    </location>
</feature>
<dbReference type="PANTHER" id="PTHR33885:SF3">
    <property type="entry name" value="PHAGE SHOCK PROTEIN C"/>
    <property type="match status" value="1"/>
</dbReference>
<organism evidence="9 10">
    <name type="scientific">Actinoallomurus bryophytorum</name>
    <dbReference type="NCBI Taxonomy" id="1490222"/>
    <lineage>
        <taxon>Bacteria</taxon>
        <taxon>Bacillati</taxon>
        <taxon>Actinomycetota</taxon>
        <taxon>Actinomycetes</taxon>
        <taxon>Streptosporangiales</taxon>
        <taxon>Thermomonosporaceae</taxon>
        <taxon>Actinoallomurus</taxon>
    </lineage>
</organism>
<dbReference type="Pfam" id="PF04024">
    <property type="entry name" value="PspC"/>
    <property type="match status" value="1"/>
</dbReference>
<dbReference type="InterPro" id="IPR007168">
    <property type="entry name" value="Phageshock_PspC_N"/>
</dbReference>
<feature type="transmembrane region" description="Helical" evidence="7">
    <location>
        <begin position="305"/>
        <end position="324"/>
    </location>
</feature>
<evidence type="ECO:0000256" key="3">
    <source>
        <dbReference type="ARBA" id="ARBA00022692"/>
    </source>
</evidence>
<feature type="transmembrane region" description="Helical" evidence="7">
    <location>
        <begin position="274"/>
        <end position="293"/>
    </location>
</feature>
<evidence type="ECO:0000256" key="7">
    <source>
        <dbReference type="SAM" id="Phobius"/>
    </source>
</evidence>
<keyword evidence="5 7" id="KW-0472">Membrane</keyword>
<evidence type="ECO:0000256" key="5">
    <source>
        <dbReference type="ARBA" id="ARBA00023136"/>
    </source>
</evidence>
<proteinExistence type="predicted"/>
<keyword evidence="2" id="KW-1003">Cell membrane</keyword>
<accession>A0A543CM44</accession>
<evidence type="ECO:0000313" key="10">
    <source>
        <dbReference type="Proteomes" id="UP000316096"/>
    </source>
</evidence>
<name>A0A543CM44_9ACTN</name>
<reference evidence="9 10" key="1">
    <citation type="submission" date="2019-06" db="EMBL/GenBank/DDBJ databases">
        <title>Sequencing the genomes of 1000 actinobacteria strains.</title>
        <authorList>
            <person name="Klenk H.-P."/>
        </authorList>
    </citation>
    <scope>NUCLEOTIDE SEQUENCE [LARGE SCALE GENOMIC DNA]</scope>
    <source>
        <strain evidence="9 10">DSM 102200</strain>
    </source>
</reference>
<keyword evidence="3 7" id="KW-0812">Transmembrane</keyword>
<dbReference type="GO" id="GO:0005886">
    <property type="term" value="C:plasma membrane"/>
    <property type="evidence" value="ECO:0007669"/>
    <property type="project" value="UniProtKB-SubCell"/>
</dbReference>
<feature type="transmembrane region" description="Helical" evidence="7">
    <location>
        <begin position="69"/>
        <end position="98"/>
    </location>
</feature>
<gene>
    <name evidence="9" type="ORF">FB559_3798</name>
</gene>